<dbReference type="Proteomes" id="UP000051574">
    <property type="component" value="Unassembled WGS sequence"/>
</dbReference>
<dbReference type="Gene3D" id="3.40.50.1000">
    <property type="entry name" value="HAD superfamily/HAD-like"/>
    <property type="match status" value="1"/>
</dbReference>
<dbReference type="AlphaFoldDB" id="A0A0T6BC56"/>
<dbReference type="InterPro" id="IPR006439">
    <property type="entry name" value="HAD-SF_hydro_IA"/>
</dbReference>
<evidence type="ECO:0000313" key="2">
    <source>
        <dbReference type="Proteomes" id="UP000051574"/>
    </source>
</evidence>
<accession>A0A0T6BC56</accession>
<sequence length="139" mass="15318">LPGVEKLIKHLYKHGVPIALATSSSKFTMDVKTQYYQKLFSMFNHQVLGSTDPDVKYGKPAPDIFLVCASRFEDSPKPQNCLVFEDAPNGVKAAKSAGMQVVMVPSNEVSEELKKPATLVLNSLAEFRPEVFGLPAYEI</sequence>
<dbReference type="SUPFAM" id="SSF56784">
    <property type="entry name" value="HAD-like"/>
    <property type="match status" value="1"/>
</dbReference>
<dbReference type="FunFam" id="3.40.50.1000:FF:000055">
    <property type="entry name" value="Haloacid dehalogenase-like hydrolase family protein"/>
    <property type="match status" value="1"/>
</dbReference>
<feature type="non-terminal residue" evidence="1">
    <location>
        <position position="1"/>
    </location>
</feature>
<comment type="caution">
    <text evidence="1">The sequence shown here is derived from an EMBL/GenBank/DDBJ whole genome shotgun (WGS) entry which is preliminary data.</text>
</comment>
<name>A0A0T6BC56_9SCAR</name>
<dbReference type="OrthoDB" id="40579at2759"/>
<dbReference type="NCBIfam" id="TIGR01509">
    <property type="entry name" value="HAD-SF-IA-v3"/>
    <property type="match status" value="1"/>
</dbReference>
<dbReference type="PANTHER" id="PTHR18901:SF38">
    <property type="entry name" value="PSEUDOURIDINE-5'-PHOSPHATASE"/>
    <property type="match status" value="1"/>
</dbReference>
<protein>
    <submittedName>
        <fullName evidence="1">Hydrolase</fullName>
    </submittedName>
</protein>
<dbReference type="EMBL" id="LJIG01002051">
    <property type="protein sequence ID" value="KRT84889.1"/>
    <property type="molecule type" value="Genomic_DNA"/>
</dbReference>
<dbReference type="GO" id="GO:0016791">
    <property type="term" value="F:phosphatase activity"/>
    <property type="evidence" value="ECO:0007669"/>
    <property type="project" value="TreeGrafter"/>
</dbReference>
<dbReference type="InterPro" id="IPR023214">
    <property type="entry name" value="HAD_sf"/>
</dbReference>
<proteinExistence type="predicted"/>
<keyword evidence="2" id="KW-1185">Reference proteome</keyword>
<gene>
    <name evidence="1" type="ORF">AMK59_2364</name>
</gene>
<dbReference type="InterPro" id="IPR036412">
    <property type="entry name" value="HAD-like_sf"/>
</dbReference>
<reference evidence="1 2" key="1">
    <citation type="submission" date="2015-09" db="EMBL/GenBank/DDBJ databases">
        <title>Draft genome of the scarab beetle Oryctes borbonicus.</title>
        <authorList>
            <person name="Meyer J.M."/>
            <person name="Markov G.V."/>
            <person name="Baskaran P."/>
            <person name="Herrmann M."/>
            <person name="Sommer R.J."/>
            <person name="Roedelsperger C."/>
        </authorList>
    </citation>
    <scope>NUCLEOTIDE SEQUENCE [LARGE SCALE GENOMIC DNA]</scope>
    <source>
        <strain evidence="1">OB123</strain>
        <tissue evidence="1">Whole animal</tissue>
    </source>
</reference>
<organism evidence="1 2">
    <name type="scientific">Oryctes borbonicus</name>
    <dbReference type="NCBI Taxonomy" id="1629725"/>
    <lineage>
        <taxon>Eukaryota</taxon>
        <taxon>Metazoa</taxon>
        <taxon>Ecdysozoa</taxon>
        <taxon>Arthropoda</taxon>
        <taxon>Hexapoda</taxon>
        <taxon>Insecta</taxon>
        <taxon>Pterygota</taxon>
        <taxon>Neoptera</taxon>
        <taxon>Endopterygota</taxon>
        <taxon>Coleoptera</taxon>
        <taxon>Polyphaga</taxon>
        <taxon>Scarabaeiformia</taxon>
        <taxon>Scarabaeidae</taxon>
        <taxon>Dynastinae</taxon>
        <taxon>Oryctes</taxon>
    </lineage>
</organism>
<dbReference type="PANTHER" id="PTHR18901">
    <property type="entry name" value="2-DEOXYGLUCOSE-6-PHOSPHATE PHOSPHATASE 2"/>
    <property type="match status" value="1"/>
</dbReference>
<dbReference type="Pfam" id="PF00702">
    <property type="entry name" value="Hydrolase"/>
    <property type="match status" value="1"/>
</dbReference>
<evidence type="ECO:0000313" key="1">
    <source>
        <dbReference type="EMBL" id="KRT84889.1"/>
    </source>
</evidence>
<keyword evidence="1" id="KW-0378">Hydrolase</keyword>